<evidence type="ECO:0000259" key="10">
    <source>
        <dbReference type="PROSITE" id="PS50089"/>
    </source>
</evidence>
<protein>
    <recommendedName>
        <fullName evidence="2">RING-type E3 ubiquitin transferase</fullName>
        <ecNumber evidence="2">2.3.2.27</ecNumber>
    </recommendedName>
</protein>
<dbReference type="GO" id="GO:0008270">
    <property type="term" value="F:zinc ion binding"/>
    <property type="evidence" value="ECO:0007669"/>
    <property type="project" value="UniProtKB-KW"/>
</dbReference>
<feature type="domain" description="RING-type" evidence="10">
    <location>
        <begin position="313"/>
        <end position="354"/>
    </location>
</feature>
<dbReference type="GeneID" id="11508911"/>
<evidence type="ECO:0000256" key="8">
    <source>
        <dbReference type="PROSITE-ProRule" id="PRU00175"/>
    </source>
</evidence>
<keyword evidence="3" id="KW-0808">Transferase</keyword>
<feature type="compositionally biased region" description="Low complexity" evidence="9">
    <location>
        <begin position="362"/>
        <end position="375"/>
    </location>
</feature>
<organism evidence="11 12">
    <name type="scientific">Thermothelomyces thermophilus (strain ATCC 42464 / BCRC 31852 / DSM 1799)</name>
    <name type="common">Sporotrichum thermophile</name>
    <dbReference type="NCBI Taxonomy" id="573729"/>
    <lineage>
        <taxon>Eukaryota</taxon>
        <taxon>Fungi</taxon>
        <taxon>Dikarya</taxon>
        <taxon>Ascomycota</taxon>
        <taxon>Pezizomycotina</taxon>
        <taxon>Sordariomycetes</taxon>
        <taxon>Sordariomycetidae</taxon>
        <taxon>Sordariales</taxon>
        <taxon>Chaetomiaceae</taxon>
        <taxon>Thermothelomyces</taxon>
    </lineage>
</organism>
<proteinExistence type="predicted"/>
<sequence length="546" mass="59773">MASSARNARGAAAGRELVFCHACQNEWYRDPGEPLECPRCQSSFTEIVEPSNDPREDVAGPTLAEFLRGSNTYHRHPAASDSDPDEGDIEEHLHTGPGFGFGGSRAQSSGERRREADINATFQRFAEMLMNDLGAGRVIRGGPLGGGGLFLTEENLPRPGTRIQQTTVRNGPFGSHTSVTITSGSIGGSPEIRGSPEGSPLHPVTLFDQLFGNPWGTGGPDEFARRERGSPNAAGFPLLGGLQELLNSLYNPANAVHGDAVFTQEALDRIITQLMEASPQTNAAPPASESAIQRLEKKKVDDEMLGPEGKAECTICIDEIKKGDEVTVLPCKHWYHGDCVVLWLKEHNTCPICRMPIENREGGNNNNNNNNSGNNTRRPSDQPSQHSEDRQSSSTPLGSLFGNPLAPRPRPERERDRQRPYRSMQENMERLNAIRNLAGAGPRSSSQRRSSHSPPGAFPTSDAEYASRARVRSPSGSRDRARNRDGERDGDTERHSSLWDDWIGYGSGSFGESSRRHSPQSQQNQDQSGGQRGAFAWFREQFGRRG</sequence>
<dbReference type="EC" id="2.3.2.27" evidence="2"/>
<dbReference type="HOGENOM" id="CLU_021597_1_0_1"/>
<keyword evidence="12" id="KW-1185">Reference proteome</keyword>
<reference evidence="11 12" key="1">
    <citation type="journal article" date="2011" name="Nat. Biotechnol.">
        <title>Comparative genomic analysis of the thermophilic biomass-degrading fungi Myceliophthora thermophila and Thielavia terrestris.</title>
        <authorList>
            <person name="Berka R.M."/>
            <person name="Grigoriev I.V."/>
            <person name="Otillar R."/>
            <person name="Salamov A."/>
            <person name="Grimwood J."/>
            <person name="Reid I."/>
            <person name="Ishmael N."/>
            <person name="John T."/>
            <person name="Darmond C."/>
            <person name="Moisan M.-C."/>
            <person name="Henrissat B."/>
            <person name="Coutinho P.M."/>
            <person name="Lombard V."/>
            <person name="Natvig D.O."/>
            <person name="Lindquist E."/>
            <person name="Schmutz J."/>
            <person name="Lucas S."/>
            <person name="Harris P."/>
            <person name="Powlowski J."/>
            <person name="Bellemare A."/>
            <person name="Taylor D."/>
            <person name="Butler G."/>
            <person name="de Vries R.P."/>
            <person name="Allijn I.E."/>
            <person name="van den Brink J."/>
            <person name="Ushinsky S."/>
            <person name="Storms R."/>
            <person name="Powell A.J."/>
            <person name="Paulsen I.T."/>
            <person name="Elbourne L.D.H."/>
            <person name="Baker S.E."/>
            <person name="Magnuson J."/>
            <person name="LaBoissiere S."/>
            <person name="Clutterbuck A.J."/>
            <person name="Martinez D."/>
            <person name="Wogulis M."/>
            <person name="de Leon A.L."/>
            <person name="Rey M.W."/>
            <person name="Tsang A."/>
        </authorList>
    </citation>
    <scope>NUCLEOTIDE SEQUENCE [LARGE SCALE GENOMIC DNA]</scope>
    <source>
        <strain evidence="12">ATCC 42464 / BCRC 31852 / DSM 1799</strain>
    </source>
</reference>
<feature type="compositionally biased region" description="Basic and acidic residues" evidence="9">
    <location>
        <begin position="409"/>
        <end position="419"/>
    </location>
</feature>
<keyword evidence="5 8" id="KW-0863">Zinc-finger</keyword>
<dbReference type="FunFam" id="3.30.40.10:FF:000127">
    <property type="entry name" value="E3 ubiquitin-protein ligase RNF181"/>
    <property type="match status" value="1"/>
</dbReference>
<feature type="region of interest" description="Disordered" evidence="9">
    <location>
        <begin position="356"/>
        <end position="425"/>
    </location>
</feature>
<dbReference type="CDD" id="cd16454">
    <property type="entry name" value="RING-H2_PA-TM-RING"/>
    <property type="match status" value="1"/>
</dbReference>
<feature type="region of interest" description="Disordered" evidence="9">
    <location>
        <begin position="439"/>
        <end position="546"/>
    </location>
</feature>
<dbReference type="SMART" id="SM00184">
    <property type="entry name" value="RING"/>
    <property type="match status" value="1"/>
</dbReference>
<dbReference type="InParanoid" id="G2Q5A7"/>
<dbReference type="PANTHER" id="PTHR45931">
    <property type="entry name" value="SI:CH211-59O9.10"/>
    <property type="match status" value="1"/>
</dbReference>
<evidence type="ECO:0000313" key="11">
    <source>
        <dbReference type="EMBL" id="AEO55447.1"/>
    </source>
</evidence>
<dbReference type="PANTHER" id="PTHR45931:SF3">
    <property type="entry name" value="RING ZINC FINGER-CONTAINING PROTEIN"/>
    <property type="match status" value="1"/>
</dbReference>
<feature type="region of interest" description="Disordered" evidence="9">
    <location>
        <begin position="70"/>
        <end position="114"/>
    </location>
</feature>
<evidence type="ECO:0000256" key="9">
    <source>
        <dbReference type="SAM" id="MobiDB-lite"/>
    </source>
</evidence>
<keyword evidence="4" id="KW-0479">Metal-binding</keyword>
<evidence type="ECO:0000256" key="1">
    <source>
        <dbReference type="ARBA" id="ARBA00000900"/>
    </source>
</evidence>
<keyword evidence="7" id="KW-0862">Zinc</keyword>
<dbReference type="GO" id="GO:0006511">
    <property type="term" value="P:ubiquitin-dependent protein catabolic process"/>
    <property type="evidence" value="ECO:0007669"/>
    <property type="project" value="TreeGrafter"/>
</dbReference>
<dbReference type="GO" id="GO:0005634">
    <property type="term" value="C:nucleus"/>
    <property type="evidence" value="ECO:0007669"/>
    <property type="project" value="TreeGrafter"/>
</dbReference>
<gene>
    <name evidence="11" type="ORF">MYCTH_2299297</name>
</gene>
<evidence type="ECO:0000256" key="5">
    <source>
        <dbReference type="ARBA" id="ARBA00022771"/>
    </source>
</evidence>
<evidence type="ECO:0000256" key="7">
    <source>
        <dbReference type="ARBA" id="ARBA00022833"/>
    </source>
</evidence>
<dbReference type="Proteomes" id="UP000007322">
    <property type="component" value="Chromosome 1"/>
</dbReference>
<feature type="compositionally biased region" description="Basic and acidic residues" evidence="9">
    <location>
        <begin position="477"/>
        <end position="498"/>
    </location>
</feature>
<dbReference type="KEGG" id="mtm:MYCTH_2299297"/>
<dbReference type="AlphaFoldDB" id="G2Q5A7"/>
<evidence type="ECO:0000256" key="3">
    <source>
        <dbReference type="ARBA" id="ARBA00022679"/>
    </source>
</evidence>
<dbReference type="Gene3D" id="3.30.40.10">
    <property type="entry name" value="Zinc/RING finger domain, C3HC4 (zinc finger)"/>
    <property type="match status" value="1"/>
</dbReference>
<dbReference type="eggNOG" id="KOG0800">
    <property type="taxonomic scope" value="Eukaryota"/>
</dbReference>
<feature type="region of interest" description="Disordered" evidence="9">
    <location>
        <begin position="182"/>
        <end position="203"/>
    </location>
</feature>
<evidence type="ECO:0000256" key="2">
    <source>
        <dbReference type="ARBA" id="ARBA00012483"/>
    </source>
</evidence>
<evidence type="ECO:0000313" key="12">
    <source>
        <dbReference type="Proteomes" id="UP000007322"/>
    </source>
</evidence>
<dbReference type="InterPro" id="IPR051834">
    <property type="entry name" value="RING_finger_E3_ligase"/>
</dbReference>
<accession>G2Q5A7</accession>
<dbReference type="Pfam" id="PF13639">
    <property type="entry name" value="zf-RING_2"/>
    <property type="match status" value="1"/>
</dbReference>
<dbReference type="RefSeq" id="XP_003660692.1">
    <property type="nucleotide sequence ID" value="XM_003660644.1"/>
</dbReference>
<dbReference type="OMA" id="GDRMFCH"/>
<dbReference type="GO" id="GO:0061630">
    <property type="term" value="F:ubiquitin protein ligase activity"/>
    <property type="evidence" value="ECO:0007669"/>
    <property type="project" value="UniProtKB-EC"/>
</dbReference>
<name>G2Q5A7_THET4</name>
<dbReference type="STRING" id="573729.G2Q5A7"/>
<dbReference type="PROSITE" id="PS50089">
    <property type="entry name" value="ZF_RING_2"/>
    <property type="match status" value="1"/>
</dbReference>
<dbReference type="VEuPathDB" id="FungiDB:MYCTH_2299297"/>
<evidence type="ECO:0000256" key="6">
    <source>
        <dbReference type="ARBA" id="ARBA00022786"/>
    </source>
</evidence>
<feature type="compositionally biased region" description="Low complexity" evidence="9">
    <location>
        <begin position="442"/>
        <end position="455"/>
    </location>
</feature>
<keyword evidence="6" id="KW-0833">Ubl conjugation pathway</keyword>
<dbReference type="GO" id="GO:0016567">
    <property type="term" value="P:protein ubiquitination"/>
    <property type="evidence" value="ECO:0007669"/>
    <property type="project" value="UniProtKB-ARBA"/>
</dbReference>
<feature type="compositionally biased region" description="Low complexity" evidence="9">
    <location>
        <begin position="519"/>
        <end position="529"/>
    </location>
</feature>
<dbReference type="OrthoDB" id="8062037at2759"/>
<evidence type="ECO:0000256" key="4">
    <source>
        <dbReference type="ARBA" id="ARBA00022723"/>
    </source>
</evidence>
<comment type="catalytic activity">
    <reaction evidence="1">
        <text>S-ubiquitinyl-[E2 ubiquitin-conjugating enzyme]-L-cysteine + [acceptor protein]-L-lysine = [E2 ubiquitin-conjugating enzyme]-L-cysteine + N(6)-ubiquitinyl-[acceptor protein]-L-lysine.</text>
        <dbReference type="EC" id="2.3.2.27"/>
    </reaction>
</comment>
<dbReference type="InterPro" id="IPR001841">
    <property type="entry name" value="Znf_RING"/>
</dbReference>
<dbReference type="InterPro" id="IPR013083">
    <property type="entry name" value="Znf_RING/FYVE/PHD"/>
</dbReference>
<dbReference type="EMBL" id="CP003002">
    <property type="protein sequence ID" value="AEO55447.1"/>
    <property type="molecule type" value="Genomic_DNA"/>
</dbReference>
<dbReference type="SUPFAM" id="SSF57850">
    <property type="entry name" value="RING/U-box"/>
    <property type="match status" value="1"/>
</dbReference>